<proteinExistence type="predicted"/>
<dbReference type="EMBL" id="LKMD01000104">
    <property type="protein sequence ID" value="PIA95115.1"/>
    <property type="molecule type" value="Genomic_DNA"/>
</dbReference>
<gene>
    <name evidence="3" type="ORF">CB0940_08993</name>
</gene>
<dbReference type="Pfam" id="PF22974">
    <property type="entry name" value="DUF7029"/>
    <property type="match status" value="1"/>
</dbReference>
<keyword evidence="1" id="KW-0732">Signal</keyword>
<feature type="chain" id="PRO_5013875530" description="DUF7029 domain-containing protein" evidence="1">
    <location>
        <begin position="18"/>
        <end position="340"/>
    </location>
</feature>
<feature type="signal peptide" evidence="1">
    <location>
        <begin position="1"/>
        <end position="17"/>
    </location>
</feature>
<evidence type="ECO:0000256" key="1">
    <source>
        <dbReference type="SAM" id="SignalP"/>
    </source>
</evidence>
<dbReference type="AlphaFoldDB" id="A0A2G5HRF2"/>
<dbReference type="InterPro" id="IPR054293">
    <property type="entry name" value="DUF7029"/>
</dbReference>
<dbReference type="OrthoDB" id="160645at2759"/>
<protein>
    <recommendedName>
        <fullName evidence="2">DUF7029 domain-containing protein</fullName>
    </recommendedName>
</protein>
<feature type="domain" description="DUF7029" evidence="2">
    <location>
        <begin position="86"/>
        <end position="167"/>
    </location>
</feature>
<reference evidence="3 4" key="1">
    <citation type="submission" date="2015-10" db="EMBL/GenBank/DDBJ databases">
        <title>The cercosporin biosynthetic gene cluster was horizontally transferred to several fungal lineages and shown to be expanded in Cercospora beticola based on microsynteny with recipient genomes.</title>
        <authorList>
            <person name="De Jonge R."/>
            <person name="Ebert M.K."/>
            <person name="Suttle J.C."/>
            <person name="Jurick Ii W.M."/>
            <person name="Secor G.A."/>
            <person name="Thomma B.P."/>
            <person name="Van De Peer Y."/>
            <person name="Bolton M.D."/>
        </authorList>
    </citation>
    <scope>NUCLEOTIDE SEQUENCE [LARGE SCALE GENOMIC DNA]</scope>
    <source>
        <strain evidence="3 4">09-40</strain>
    </source>
</reference>
<evidence type="ECO:0000259" key="2">
    <source>
        <dbReference type="Pfam" id="PF22974"/>
    </source>
</evidence>
<dbReference type="Proteomes" id="UP000230605">
    <property type="component" value="Chromosome 6"/>
</dbReference>
<name>A0A2G5HRF2_CERBT</name>
<evidence type="ECO:0000313" key="3">
    <source>
        <dbReference type="EMBL" id="PIA95115.1"/>
    </source>
</evidence>
<evidence type="ECO:0000313" key="4">
    <source>
        <dbReference type="Proteomes" id="UP000230605"/>
    </source>
</evidence>
<comment type="caution">
    <text evidence="3">The sequence shown here is derived from an EMBL/GenBank/DDBJ whole genome shotgun (WGS) entry which is preliminary data.</text>
</comment>
<organism evidence="3 4">
    <name type="scientific">Cercospora beticola</name>
    <name type="common">Sugarbeet leaf spot fungus</name>
    <dbReference type="NCBI Taxonomy" id="122368"/>
    <lineage>
        <taxon>Eukaryota</taxon>
        <taxon>Fungi</taxon>
        <taxon>Dikarya</taxon>
        <taxon>Ascomycota</taxon>
        <taxon>Pezizomycotina</taxon>
        <taxon>Dothideomycetes</taxon>
        <taxon>Dothideomycetidae</taxon>
        <taxon>Mycosphaerellales</taxon>
        <taxon>Mycosphaerellaceae</taxon>
        <taxon>Cercospora</taxon>
    </lineage>
</organism>
<accession>A0A2G5HRF2</accession>
<sequence>MLSQLLLGLLTPILCHATPVDFDISRRAGSSDQPELPRLKPVVRWDRDLEEWTDLVPQTAQQLYFGSDDPNERHQFADMSGNFTGKAVVLQRSAFVTNVKCTPKSIEVTLSNNAAYSMVETEWQAVDDFMLVTNSDSCGHLSEQFSFWDVKTLKFSAKTLTVKASVDRELDIGTVLGEVKLSWGTWEPGPPLRHTPRAATGHRLMRRCDIWSPLECGKKAVNYAVDKVKSGLSAGAELVLKYHPGIVVTSAPAPAKWKNPGVLKKITKGETIKGVKIDGSVGLYYVDCHLTGKINVQGRAEFTSDGLSALYAACDADFQGQFAIGLAAEVKIDYEVDVWA</sequence>